<dbReference type="AlphaFoldDB" id="A0A8H7QAR8"/>
<dbReference type="GO" id="GO:0000176">
    <property type="term" value="C:nuclear exosome (RNase complex)"/>
    <property type="evidence" value="ECO:0007669"/>
    <property type="project" value="TreeGrafter"/>
</dbReference>
<dbReference type="GO" id="GO:0005730">
    <property type="term" value="C:nucleolus"/>
    <property type="evidence" value="ECO:0007669"/>
    <property type="project" value="UniProtKB-SubCell"/>
</dbReference>
<evidence type="ECO:0000313" key="13">
    <source>
        <dbReference type="Proteomes" id="UP000612746"/>
    </source>
</evidence>
<dbReference type="GO" id="GO:0071035">
    <property type="term" value="P:nuclear polyadenylation-dependent rRNA catabolic process"/>
    <property type="evidence" value="ECO:0007669"/>
    <property type="project" value="TreeGrafter"/>
</dbReference>
<dbReference type="Pfam" id="PF03725">
    <property type="entry name" value="RNase_PH_C"/>
    <property type="match status" value="1"/>
</dbReference>
<dbReference type="PANTHER" id="PTHR11097">
    <property type="entry name" value="EXOSOME COMPLEX EXONUCLEASE RIBOSOMAL RNA PROCESSING PROTEIN"/>
    <property type="match status" value="1"/>
</dbReference>
<dbReference type="GO" id="GO:0034476">
    <property type="term" value="P:U5 snRNA 3'-end processing"/>
    <property type="evidence" value="ECO:0007669"/>
    <property type="project" value="TreeGrafter"/>
</dbReference>
<dbReference type="FunFam" id="3.30.230.70:FF:000017">
    <property type="entry name" value="Exosome complex component Rrp42"/>
    <property type="match status" value="1"/>
</dbReference>
<keyword evidence="4" id="KW-0963">Cytoplasm</keyword>
<evidence type="ECO:0000256" key="1">
    <source>
        <dbReference type="ARBA" id="ARBA00004496"/>
    </source>
</evidence>
<keyword evidence="7" id="KW-0694">RNA-binding</keyword>
<dbReference type="InterPro" id="IPR027408">
    <property type="entry name" value="PNPase/RNase_PH_dom_sf"/>
</dbReference>
<name>A0A8H7QAR8_9FUNG</name>
<dbReference type="GO" id="GO:0034473">
    <property type="term" value="P:U1 snRNA 3'-end processing"/>
    <property type="evidence" value="ECO:0007669"/>
    <property type="project" value="TreeGrafter"/>
</dbReference>
<evidence type="ECO:0000256" key="6">
    <source>
        <dbReference type="ARBA" id="ARBA00022835"/>
    </source>
</evidence>
<feature type="domain" description="Exoribonuclease phosphorolytic" evidence="10">
    <location>
        <begin position="42"/>
        <end position="183"/>
    </location>
</feature>
<dbReference type="Proteomes" id="UP000612746">
    <property type="component" value="Unassembled WGS sequence"/>
</dbReference>
<organism evidence="12 13">
    <name type="scientific">Umbelopsis vinacea</name>
    <dbReference type="NCBI Taxonomy" id="44442"/>
    <lineage>
        <taxon>Eukaryota</taxon>
        <taxon>Fungi</taxon>
        <taxon>Fungi incertae sedis</taxon>
        <taxon>Mucoromycota</taxon>
        <taxon>Mucoromycotina</taxon>
        <taxon>Umbelopsidomycetes</taxon>
        <taxon>Umbelopsidales</taxon>
        <taxon>Umbelopsidaceae</taxon>
        <taxon>Umbelopsis</taxon>
    </lineage>
</organism>
<gene>
    <name evidence="12" type="ORF">INT44_004093</name>
</gene>
<dbReference type="GO" id="GO:0000467">
    <property type="term" value="P:exonucleolytic trimming to generate mature 3'-end of 5.8S rRNA from tricistronic rRNA transcript (SSU-rRNA, 5.8S rRNA, LSU-rRNA)"/>
    <property type="evidence" value="ECO:0007669"/>
    <property type="project" value="TreeGrafter"/>
</dbReference>
<dbReference type="GO" id="GO:0071028">
    <property type="term" value="P:nuclear mRNA surveillance"/>
    <property type="evidence" value="ECO:0007669"/>
    <property type="project" value="TreeGrafter"/>
</dbReference>
<keyword evidence="8" id="KW-0539">Nucleus</keyword>
<evidence type="ECO:0000256" key="3">
    <source>
        <dbReference type="ARBA" id="ARBA00006678"/>
    </source>
</evidence>
<comment type="similarity">
    <text evidence="3">Belongs to the RNase PH family.</text>
</comment>
<keyword evidence="5" id="KW-0698">rRNA processing</keyword>
<dbReference type="GO" id="GO:0035925">
    <property type="term" value="F:mRNA 3'-UTR AU-rich region binding"/>
    <property type="evidence" value="ECO:0007669"/>
    <property type="project" value="TreeGrafter"/>
</dbReference>
<dbReference type="PANTHER" id="PTHR11097:SF9">
    <property type="entry name" value="EXOSOME COMPLEX COMPONENT RRP43"/>
    <property type="match status" value="1"/>
</dbReference>
<keyword evidence="13" id="KW-1185">Reference proteome</keyword>
<dbReference type="GO" id="GO:0000177">
    <property type="term" value="C:cytoplasmic exosome (RNase complex)"/>
    <property type="evidence" value="ECO:0007669"/>
    <property type="project" value="TreeGrafter"/>
</dbReference>
<dbReference type="InterPro" id="IPR001247">
    <property type="entry name" value="ExoRNase_PH_dom1"/>
</dbReference>
<dbReference type="CDD" id="cd11369">
    <property type="entry name" value="RNase_PH_RRP43"/>
    <property type="match status" value="1"/>
</dbReference>
<dbReference type="GO" id="GO:0016075">
    <property type="term" value="P:rRNA catabolic process"/>
    <property type="evidence" value="ECO:0007669"/>
    <property type="project" value="TreeGrafter"/>
</dbReference>
<evidence type="ECO:0000256" key="9">
    <source>
        <dbReference type="ARBA" id="ARBA00030617"/>
    </source>
</evidence>
<evidence type="ECO:0000259" key="11">
    <source>
        <dbReference type="Pfam" id="PF03725"/>
    </source>
</evidence>
<comment type="subcellular location">
    <subcellularLocation>
        <location evidence="1">Cytoplasm</location>
    </subcellularLocation>
    <subcellularLocation>
        <location evidence="2">Nucleus</location>
        <location evidence="2">Nucleolus</location>
    </subcellularLocation>
</comment>
<evidence type="ECO:0000256" key="5">
    <source>
        <dbReference type="ARBA" id="ARBA00022552"/>
    </source>
</evidence>
<evidence type="ECO:0000313" key="12">
    <source>
        <dbReference type="EMBL" id="KAG2188951.1"/>
    </source>
</evidence>
<dbReference type="OrthoDB" id="45882at2759"/>
<evidence type="ECO:0000256" key="2">
    <source>
        <dbReference type="ARBA" id="ARBA00004604"/>
    </source>
</evidence>
<dbReference type="SUPFAM" id="SSF54211">
    <property type="entry name" value="Ribosomal protein S5 domain 2-like"/>
    <property type="match status" value="1"/>
</dbReference>
<accession>A0A8H7QAR8</accession>
<reference evidence="12" key="1">
    <citation type="submission" date="2020-12" db="EMBL/GenBank/DDBJ databases">
        <title>Metabolic potential, ecology and presence of endohyphal bacteria is reflected in genomic diversity of Mucoromycotina.</title>
        <authorList>
            <person name="Muszewska A."/>
            <person name="Okrasinska A."/>
            <person name="Steczkiewicz K."/>
            <person name="Drgas O."/>
            <person name="Orlowska M."/>
            <person name="Perlinska-Lenart U."/>
            <person name="Aleksandrzak-Piekarczyk T."/>
            <person name="Szatraj K."/>
            <person name="Zielenkiewicz U."/>
            <person name="Pilsyk S."/>
            <person name="Malc E."/>
            <person name="Mieczkowski P."/>
            <person name="Kruszewska J.S."/>
            <person name="Biernat P."/>
            <person name="Pawlowska J."/>
        </authorList>
    </citation>
    <scope>NUCLEOTIDE SEQUENCE</scope>
    <source>
        <strain evidence="12">WA0000051536</strain>
    </source>
</reference>
<evidence type="ECO:0000256" key="4">
    <source>
        <dbReference type="ARBA" id="ARBA00022490"/>
    </source>
</evidence>
<dbReference type="EMBL" id="JAEPRA010000001">
    <property type="protein sequence ID" value="KAG2188951.1"/>
    <property type="molecule type" value="Genomic_DNA"/>
</dbReference>
<dbReference type="Gene3D" id="3.30.230.70">
    <property type="entry name" value="GHMP Kinase, N-terminal domain"/>
    <property type="match status" value="1"/>
</dbReference>
<dbReference type="InterPro" id="IPR050590">
    <property type="entry name" value="Exosome_comp_Rrp42_subfam"/>
</dbReference>
<dbReference type="InterPro" id="IPR036345">
    <property type="entry name" value="ExoRNase_PH_dom2_sf"/>
</dbReference>
<evidence type="ECO:0000256" key="7">
    <source>
        <dbReference type="ARBA" id="ARBA00022884"/>
    </source>
</evidence>
<comment type="caution">
    <text evidence="12">The sequence shown here is derived from an EMBL/GenBank/DDBJ whole genome shotgun (WGS) entry which is preliminary data.</text>
</comment>
<dbReference type="InterPro" id="IPR020568">
    <property type="entry name" value="Ribosomal_Su5_D2-typ_SF"/>
</dbReference>
<evidence type="ECO:0000256" key="8">
    <source>
        <dbReference type="ARBA" id="ARBA00023242"/>
    </source>
</evidence>
<dbReference type="InterPro" id="IPR033196">
    <property type="entry name" value="Rrp43"/>
</dbReference>
<keyword evidence="6" id="KW-0271">Exosome</keyword>
<dbReference type="InterPro" id="IPR015847">
    <property type="entry name" value="ExoRNase_PH_dom2"/>
</dbReference>
<dbReference type="SUPFAM" id="SSF55666">
    <property type="entry name" value="Ribonuclease PH domain 2-like"/>
    <property type="match status" value="1"/>
</dbReference>
<proteinExistence type="inferred from homology"/>
<evidence type="ECO:0000259" key="10">
    <source>
        <dbReference type="Pfam" id="PF01138"/>
    </source>
</evidence>
<sequence>MNADPVAPSFSFEIFERIKPDEYFRRFIEENVRPDGRSLHAFRPTSIRQGAISTANGSAMVRIGGTTVICGIKAEVAEPRIDRPKDGYLVPNVELAPICSANFRPGPPSEQAQINAETINHVMETDTVHQYRCQILDLSELCIEEGKAVWTLYADIVCINYDGNILDASLLALICALKDLSLPKATVLPSSIVQADSSEKTRPLQLHRLPVSSTFCVFSNPKVTLSDPNDSEESLSKEIVSIILDTEGTILYVHKSGGSVCDPEMMKDCFTKARARANIGWNYHVIYLWHETAANHKVTIEGHDT</sequence>
<dbReference type="GO" id="GO:0071038">
    <property type="term" value="P:TRAMP-dependent tRNA surveillance pathway"/>
    <property type="evidence" value="ECO:0007669"/>
    <property type="project" value="TreeGrafter"/>
</dbReference>
<feature type="domain" description="Exoribonuclease phosphorolytic" evidence="11">
    <location>
        <begin position="209"/>
        <end position="275"/>
    </location>
</feature>
<dbReference type="Pfam" id="PF01138">
    <property type="entry name" value="RNase_PH"/>
    <property type="match status" value="1"/>
</dbReference>
<protein>
    <recommendedName>
        <fullName evidence="9">Ribosomal RNA-processing protein 43</fullName>
    </recommendedName>
</protein>
<dbReference type="GO" id="GO:0034475">
    <property type="term" value="P:U4 snRNA 3'-end processing"/>
    <property type="evidence" value="ECO:0007669"/>
    <property type="project" value="TreeGrafter"/>
</dbReference>